<sequence>MGASTGGTVFGYYLAENISLSDGSYTWQPANVSQALQSTQAELVDGDEFYFEAKLHDANSSSGAEVDSEKYSVTGYPYLEGAAASVQVHIGVVLAVVASVVVSHL</sequence>
<evidence type="ECO:0000313" key="2">
    <source>
        <dbReference type="Proteomes" id="UP000799539"/>
    </source>
</evidence>
<dbReference type="EMBL" id="ML992680">
    <property type="protein sequence ID" value="KAF2210592.1"/>
    <property type="molecule type" value="Genomic_DNA"/>
</dbReference>
<gene>
    <name evidence="1" type="ORF">CERZMDRAFT_91106</name>
</gene>
<protein>
    <submittedName>
        <fullName evidence="1">Uncharacterized protein</fullName>
    </submittedName>
</protein>
<dbReference type="AlphaFoldDB" id="A0A6A6FAZ3"/>
<dbReference type="Proteomes" id="UP000799539">
    <property type="component" value="Unassembled WGS sequence"/>
</dbReference>
<name>A0A6A6FAZ3_9PEZI</name>
<evidence type="ECO:0000313" key="1">
    <source>
        <dbReference type="EMBL" id="KAF2210592.1"/>
    </source>
</evidence>
<reference evidence="1" key="1">
    <citation type="journal article" date="2020" name="Stud. Mycol.">
        <title>101 Dothideomycetes genomes: a test case for predicting lifestyles and emergence of pathogens.</title>
        <authorList>
            <person name="Haridas S."/>
            <person name="Albert R."/>
            <person name="Binder M."/>
            <person name="Bloem J."/>
            <person name="Labutti K."/>
            <person name="Salamov A."/>
            <person name="Andreopoulos B."/>
            <person name="Baker S."/>
            <person name="Barry K."/>
            <person name="Bills G."/>
            <person name="Bluhm B."/>
            <person name="Cannon C."/>
            <person name="Castanera R."/>
            <person name="Culley D."/>
            <person name="Daum C."/>
            <person name="Ezra D."/>
            <person name="Gonzalez J."/>
            <person name="Henrissat B."/>
            <person name="Kuo A."/>
            <person name="Liang C."/>
            <person name="Lipzen A."/>
            <person name="Lutzoni F."/>
            <person name="Magnuson J."/>
            <person name="Mondo S."/>
            <person name="Nolan M."/>
            <person name="Ohm R."/>
            <person name="Pangilinan J."/>
            <person name="Park H.-J."/>
            <person name="Ramirez L."/>
            <person name="Alfaro M."/>
            <person name="Sun H."/>
            <person name="Tritt A."/>
            <person name="Yoshinaga Y."/>
            <person name="Zwiers L.-H."/>
            <person name="Turgeon B."/>
            <person name="Goodwin S."/>
            <person name="Spatafora J."/>
            <person name="Crous P."/>
            <person name="Grigoriev I."/>
        </authorList>
    </citation>
    <scope>NUCLEOTIDE SEQUENCE</scope>
    <source>
        <strain evidence="1">SCOH1-5</strain>
    </source>
</reference>
<dbReference type="OrthoDB" id="5217917at2759"/>
<keyword evidence="2" id="KW-1185">Reference proteome</keyword>
<organism evidence="1 2">
    <name type="scientific">Cercospora zeae-maydis SCOH1-5</name>
    <dbReference type="NCBI Taxonomy" id="717836"/>
    <lineage>
        <taxon>Eukaryota</taxon>
        <taxon>Fungi</taxon>
        <taxon>Dikarya</taxon>
        <taxon>Ascomycota</taxon>
        <taxon>Pezizomycotina</taxon>
        <taxon>Dothideomycetes</taxon>
        <taxon>Dothideomycetidae</taxon>
        <taxon>Mycosphaerellales</taxon>
        <taxon>Mycosphaerellaceae</taxon>
        <taxon>Cercospora</taxon>
    </lineage>
</organism>
<accession>A0A6A6FAZ3</accession>
<proteinExistence type="predicted"/>